<dbReference type="PANTHER" id="PTHR42194:SF1">
    <property type="entry name" value="UPF0276 PROTEIN HI_1600"/>
    <property type="match status" value="1"/>
</dbReference>
<dbReference type="InterPro" id="IPR036237">
    <property type="entry name" value="Xyl_isomerase-like_sf"/>
</dbReference>
<dbReference type="Proteomes" id="UP001485459">
    <property type="component" value="Chromosome"/>
</dbReference>
<dbReference type="Pfam" id="PF05114">
    <property type="entry name" value="MbnB_TglH_ChrH"/>
    <property type="match status" value="1"/>
</dbReference>
<dbReference type="EMBL" id="CP149822">
    <property type="protein sequence ID" value="WZN39903.1"/>
    <property type="molecule type" value="Genomic_DNA"/>
</dbReference>
<sequence>MPRLLSTVACNLDPHLLGACLPLFESGEADAIEWSFDALYRLDALPEWFHGLIDAFSDGNRLVGHGIFFSLFAGKWHPEQEAWLRELSMICKKFRFDHITEHFGFMTGQDFHHGAPLNVPYTDAALRIGQDRLGRIADACGRPVGLENLAFSWSVDEVRRHGDFLDRLLAPVNGFIILDLHNLYCQVVNFDIPFETLAALYPLHRVREIHISGGSWEPSEDPSRSIRRDTHDDSVPEEVFRYLEAIIPRCPHLRYLVMEQLGAGLETEDSKTAFRADFRRMADIARQWNVMQGDEILHPFTPPFNPPKGAPAEDLALHQQQAELSSILENADTFEAANRALQASSLAQSHWQVERWSPFMLETAMRIAQKWKKKD</sequence>
<reference evidence="2" key="1">
    <citation type="submission" date="2024-03" db="EMBL/GenBank/DDBJ databases">
        <title>Chitinophaga horti sp. nov., isolated from garden soil.</title>
        <authorList>
            <person name="Lee D.S."/>
            <person name="Han D.M."/>
            <person name="Baek J.H."/>
            <person name="Choi D.G."/>
            <person name="Jeon J.H."/>
            <person name="Jeon C.O."/>
        </authorList>
    </citation>
    <scope>NUCLEOTIDE SEQUENCE [LARGE SCALE GENOMIC DNA]</scope>
    <source>
        <strain evidence="2">GPA1</strain>
    </source>
</reference>
<organism evidence="1 2">
    <name type="scientific">Chitinophaga pollutisoli</name>
    <dbReference type="NCBI Taxonomy" id="3133966"/>
    <lineage>
        <taxon>Bacteria</taxon>
        <taxon>Pseudomonadati</taxon>
        <taxon>Bacteroidota</taxon>
        <taxon>Chitinophagia</taxon>
        <taxon>Chitinophagales</taxon>
        <taxon>Chitinophagaceae</taxon>
        <taxon>Chitinophaga</taxon>
    </lineage>
</organism>
<dbReference type="RefSeq" id="WP_341834867.1">
    <property type="nucleotide sequence ID" value="NZ_CP149822.1"/>
</dbReference>
<dbReference type="SUPFAM" id="SSF51658">
    <property type="entry name" value="Xylose isomerase-like"/>
    <property type="match status" value="1"/>
</dbReference>
<name>A0ABZ2YK69_9BACT</name>
<evidence type="ECO:0000313" key="1">
    <source>
        <dbReference type="EMBL" id="WZN39903.1"/>
    </source>
</evidence>
<protein>
    <submittedName>
        <fullName evidence="1">DUF692 family multinuclear iron-containing protein</fullName>
    </submittedName>
</protein>
<evidence type="ECO:0000313" key="2">
    <source>
        <dbReference type="Proteomes" id="UP001485459"/>
    </source>
</evidence>
<accession>A0ABZ2YK69</accession>
<dbReference type="Gene3D" id="3.20.20.150">
    <property type="entry name" value="Divalent-metal-dependent TIM barrel enzymes"/>
    <property type="match status" value="1"/>
</dbReference>
<keyword evidence="2" id="KW-1185">Reference proteome</keyword>
<gene>
    <name evidence="1" type="ORF">WJU16_18155</name>
</gene>
<dbReference type="InterPro" id="IPR007801">
    <property type="entry name" value="MbnB/TglH/ChrH"/>
</dbReference>
<dbReference type="PANTHER" id="PTHR42194">
    <property type="entry name" value="UPF0276 PROTEIN HI_1600"/>
    <property type="match status" value="1"/>
</dbReference>
<proteinExistence type="predicted"/>